<dbReference type="PANTHER" id="PTHR13194">
    <property type="entry name" value="COMPLEX I INTERMEDIATE-ASSOCIATED PROTEIN 30"/>
    <property type="match status" value="1"/>
</dbReference>
<evidence type="ECO:0000313" key="3">
    <source>
        <dbReference type="EMBL" id="WOT06166.1"/>
    </source>
</evidence>
<accession>A0ABZ0K183</accession>
<reference evidence="3 4" key="1">
    <citation type="submission" date="2023-10" db="EMBL/GenBank/DDBJ databases">
        <title>Complete genome sequence of Shewanella sp. DAU334.</title>
        <authorList>
            <person name="Lee Y.-S."/>
            <person name="Jeong H.-R."/>
            <person name="Hwang E.-J."/>
            <person name="Choi Y.-L."/>
            <person name="Kim G.-D."/>
        </authorList>
    </citation>
    <scope>NUCLEOTIDE SEQUENCE [LARGE SCALE GENOMIC DNA]</scope>
    <source>
        <strain evidence="3 4">DAU334</strain>
    </source>
</reference>
<proteinExistence type="inferred from homology"/>
<name>A0ABZ0K183_9GAMM</name>
<protein>
    <submittedName>
        <fullName evidence="3">CIA30 family protein</fullName>
    </submittedName>
</protein>
<evidence type="ECO:0000259" key="2">
    <source>
        <dbReference type="Pfam" id="PF08547"/>
    </source>
</evidence>
<dbReference type="RefSeq" id="WP_310470436.1">
    <property type="nucleotide sequence ID" value="NZ_CP136522.1"/>
</dbReference>
<dbReference type="InterPro" id="IPR013857">
    <property type="entry name" value="NADH-UbQ_OxRdtase-assoc_prot30"/>
</dbReference>
<keyword evidence="4" id="KW-1185">Reference proteome</keyword>
<gene>
    <name evidence="3" type="ORF">RGE70_05000</name>
</gene>
<dbReference type="SUPFAM" id="SSF49785">
    <property type="entry name" value="Galactose-binding domain-like"/>
    <property type="match status" value="1"/>
</dbReference>
<sequence length="169" mass="18485">MISPCSAAKPFLIAIAPDNWAIINDAVMGGISRSSINIRENAPENIMVFSGNLSLENNGGFASARANLTTPLPAATHVVIQVMGDGKQYQLRLRTHNQWDAIAYAYSFETKLGQWQQLRVSASQFSAVYRGKTVTAPKLNLSDVKQLGFLIADKQSGPFCLYFKAMTVE</sequence>
<dbReference type="Proteomes" id="UP001529491">
    <property type="component" value="Chromosome"/>
</dbReference>
<dbReference type="InterPro" id="IPR039131">
    <property type="entry name" value="NDUFAF1"/>
</dbReference>
<dbReference type="Pfam" id="PF08547">
    <property type="entry name" value="CIA30"/>
    <property type="match status" value="1"/>
</dbReference>
<evidence type="ECO:0000313" key="4">
    <source>
        <dbReference type="Proteomes" id="UP001529491"/>
    </source>
</evidence>
<dbReference type="InterPro" id="IPR008979">
    <property type="entry name" value="Galactose-bd-like_sf"/>
</dbReference>
<dbReference type="EMBL" id="CP136522">
    <property type="protein sequence ID" value="WOT06166.1"/>
    <property type="molecule type" value="Genomic_DNA"/>
</dbReference>
<comment type="similarity">
    <text evidence="1">Belongs to the CIA30 family.</text>
</comment>
<organism evidence="3 4">
    <name type="scientific">Shewanella youngdeokensis</name>
    <dbReference type="NCBI Taxonomy" id="2999068"/>
    <lineage>
        <taxon>Bacteria</taxon>
        <taxon>Pseudomonadati</taxon>
        <taxon>Pseudomonadota</taxon>
        <taxon>Gammaproteobacteria</taxon>
        <taxon>Alteromonadales</taxon>
        <taxon>Shewanellaceae</taxon>
        <taxon>Shewanella</taxon>
    </lineage>
</organism>
<evidence type="ECO:0000256" key="1">
    <source>
        <dbReference type="ARBA" id="ARBA00007884"/>
    </source>
</evidence>
<dbReference type="PANTHER" id="PTHR13194:SF19">
    <property type="entry name" value="NAD(P)-BINDING ROSSMANN-FOLD SUPERFAMILY PROTEIN"/>
    <property type="match status" value="1"/>
</dbReference>
<feature type="domain" description="NADH:ubiquinone oxidoreductase intermediate-associated protein 30" evidence="2">
    <location>
        <begin position="17"/>
        <end position="161"/>
    </location>
</feature>